<dbReference type="GO" id="GO:0016787">
    <property type="term" value="F:hydrolase activity"/>
    <property type="evidence" value="ECO:0007669"/>
    <property type="project" value="UniProtKB-KW"/>
</dbReference>
<keyword evidence="1" id="KW-1277">Toxin-antitoxin system</keyword>
<protein>
    <submittedName>
        <fullName evidence="5">DUF86 domain-containing protein</fullName>
    </submittedName>
</protein>
<dbReference type="InterPro" id="IPR037038">
    <property type="entry name" value="HepT-like_sf"/>
</dbReference>
<dbReference type="GO" id="GO:0110001">
    <property type="term" value="C:toxin-antitoxin complex"/>
    <property type="evidence" value="ECO:0007669"/>
    <property type="project" value="InterPro"/>
</dbReference>
<dbReference type="PANTHER" id="PTHR33397:SF3">
    <property type="entry name" value="MRNA NUCLEASE HEPT"/>
    <property type="match status" value="1"/>
</dbReference>
<sequence length="136" mass="15545">MKSDVLYNKVATIERCVKRVLEVYENNPNNLNDYTRQDSIILNIQRACEASIDLAMHIVSERKLGLPKSSREAFDLVEQAGLLDTVLAKSLKSMVGFRNIAVHDYQAVHLEILQAIIEEHLKDFTKYTKAVLKIEE</sequence>
<dbReference type="Proteomes" id="UP000325517">
    <property type="component" value="Chromosome"/>
</dbReference>
<dbReference type="SUPFAM" id="SSF81593">
    <property type="entry name" value="Nucleotidyltransferase substrate binding subunit/domain"/>
    <property type="match status" value="1"/>
</dbReference>
<dbReference type="InterPro" id="IPR052379">
    <property type="entry name" value="Type_VII_TA_RNase"/>
</dbReference>
<evidence type="ECO:0000313" key="5">
    <source>
        <dbReference type="EMBL" id="QFG00615.1"/>
    </source>
</evidence>
<dbReference type="GO" id="GO:0004540">
    <property type="term" value="F:RNA nuclease activity"/>
    <property type="evidence" value="ECO:0007669"/>
    <property type="project" value="InterPro"/>
</dbReference>
<dbReference type="KEGG" id="psyo:PB01_18465"/>
<dbReference type="PANTHER" id="PTHR33397">
    <property type="entry name" value="UPF0331 PROTEIN YUTE"/>
    <property type="match status" value="1"/>
</dbReference>
<evidence type="ECO:0000256" key="3">
    <source>
        <dbReference type="ARBA" id="ARBA00022801"/>
    </source>
</evidence>
<name>A0A5J6SUC5_9BACI</name>
<keyword evidence="3" id="KW-0378">Hydrolase</keyword>
<keyword evidence="2" id="KW-0540">Nuclease</keyword>
<evidence type="ECO:0000313" key="6">
    <source>
        <dbReference type="Proteomes" id="UP000325517"/>
    </source>
</evidence>
<gene>
    <name evidence="5" type="ORF">PB01_18465</name>
</gene>
<keyword evidence="6" id="KW-1185">Reference proteome</keyword>
<organism evidence="5 6">
    <name type="scientific">Psychrobacillus glaciei</name>
    <dbReference type="NCBI Taxonomy" id="2283160"/>
    <lineage>
        <taxon>Bacteria</taxon>
        <taxon>Bacillati</taxon>
        <taxon>Bacillota</taxon>
        <taxon>Bacilli</taxon>
        <taxon>Bacillales</taxon>
        <taxon>Bacillaceae</taxon>
        <taxon>Psychrobacillus</taxon>
    </lineage>
</organism>
<reference evidence="5 6" key="1">
    <citation type="submission" date="2018-07" db="EMBL/GenBank/DDBJ databases">
        <title>Complete genome sequence of Psychrobacillus sp. PB01, isolated from iceberg, and comparative genome analysis of Psychrobacillus strains.</title>
        <authorList>
            <person name="Lee P.C."/>
        </authorList>
    </citation>
    <scope>NUCLEOTIDE SEQUENCE [LARGE SCALE GENOMIC DNA]</scope>
    <source>
        <strain evidence="5 6">PB01</strain>
    </source>
</reference>
<proteinExistence type="inferred from homology"/>
<dbReference type="NCBIfam" id="NF047751">
    <property type="entry name" value="HepT_toxin"/>
    <property type="match status" value="1"/>
</dbReference>
<evidence type="ECO:0000256" key="2">
    <source>
        <dbReference type="ARBA" id="ARBA00022722"/>
    </source>
</evidence>
<dbReference type="EMBL" id="CP031223">
    <property type="protein sequence ID" value="QFG00615.1"/>
    <property type="molecule type" value="Genomic_DNA"/>
</dbReference>
<dbReference type="OrthoDB" id="9796612at2"/>
<comment type="similarity">
    <text evidence="4">Belongs to the HepT RNase toxin family.</text>
</comment>
<dbReference type="Pfam" id="PF01934">
    <property type="entry name" value="HepT-like"/>
    <property type="match status" value="1"/>
</dbReference>
<evidence type="ECO:0000256" key="1">
    <source>
        <dbReference type="ARBA" id="ARBA00022649"/>
    </source>
</evidence>
<dbReference type="AlphaFoldDB" id="A0A5J6SUC5"/>
<accession>A0A5J6SUC5</accession>
<dbReference type="RefSeq" id="WP_151701496.1">
    <property type="nucleotide sequence ID" value="NZ_CP031223.1"/>
</dbReference>
<evidence type="ECO:0000256" key="4">
    <source>
        <dbReference type="ARBA" id="ARBA00024207"/>
    </source>
</evidence>
<dbReference type="InterPro" id="IPR008201">
    <property type="entry name" value="HepT-like"/>
</dbReference>
<dbReference type="Gene3D" id="1.20.120.580">
    <property type="entry name" value="bsu32300-like"/>
    <property type="match status" value="1"/>
</dbReference>